<dbReference type="PROSITE" id="PS50227">
    <property type="entry name" value="G_PROTEIN_RECEP_F2_3"/>
    <property type="match status" value="1"/>
</dbReference>
<dbReference type="AlphaFoldDB" id="A0AAW0XNC6"/>
<dbReference type="GO" id="GO:0004930">
    <property type="term" value="F:G protein-coupled receptor activity"/>
    <property type="evidence" value="ECO:0007669"/>
    <property type="project" value="InterPro"/>
</dbReference>
<organism evidence="3 4">
    <name type="scientific">Cherax quadricarinatus</name>
    <name type="common">Australian red claw crayfish</name>
    <dbReference type="NCBI Taxonomy" id="27406"/>
    <lineage>
        <taxon>Eukaryota</taxon>
        <taxon>Metazoa</taxon>
        <taxon>Ecdysozoa</taxon>
        <taxon>Arthropoda</taxon>
        <taxon>Crustacea</taxon>
        <taxon>Multicrustacea</taxon>
        <taxon>Malacostraca</taxon>
        <taxon>Eumalacostraca</taxon>
        <taxon>Eucarida</taxon>
        <taxon>Decapoda</taxon>
        <taxon>Pleocyemata</taxon>
        <taxon>Astacidea</taxon>
        <taxon>Parastacoidea</taxon>
        <taxon>Parastacidae</taxon>
        <taxon>Cherax</taxon>
    </lineage>
</organism>
<feature type="region of interest" description="Disordered" evidence="1">
    <location>
        <begin position="1"/>
        <end position="49"/>
    </location>
</feature>
<gene>
    <name evidence="3" type="ORF">OTU49_000802</name>
</gene>
<dbReference type="InterPro" id="IPR036445">
    <property type="entry name" value="GPCR_2_extracell_dom_sf"/>
</dbReference>
<dbReference type="GO" id="GO:0016020">
    <property type="term" value="C:membrane"/>
    <property type="evidence" value="ECO:0007669"/>
    <property type="project" value="InterPro"/>
</dbReference>
<evidence type="ECO:0000259" key="2">
    <source>
        <dbReference type="PROSITE" id="PS50227"/>
    </source>
</evidence>
<protein>
    <recommendedName>
        <fullName evidence="2">G-protein coupled receptors family 2 profile 1 domain-containing protein</fullName>
    </recommendedName>
</protein>
<feature type="non-terminal residue" evidence="3">
    <location>
        <position position="103"/>
    </location>
</feature>
<feature type="domain" description="G-protein coupled receptors family 2 profile 1" evidence="2">
    <location>
        <begin position="51"/>
        <end position="103"/>
    </location>
</feature>
<dbReference type="Gene3D" id="4.10.1240.10">
    <property type="entry name" value="GPCR, family 2, extracellular hormone receptor domain"/>
    <property type="match status" value="1"/>
</dbReference>
<accession>A0AAW0XNC6</accession>
<name>A0AAW0XNC6_CHEQU</name>
<reference evidence="3 4" key="1">
    <citation type="journal article" date="2024" name="BMC Genomics">
        <title>Genome assembly of redclaw crayfish (Cherax quadricarinatus) provides insights into its immune adaptation and hypoxia tolerance.</title>
        <authorList>
            <person name="Liu Z."/>
            <person name="Zheng J."/>
            <person name="Li H."/>
            <person name="Fang K."/>
            <person name="Wang S."/>
            <person name="He J."/>
            <person name="Zhou D."/>
            <person name="Weng S."/>
            <person name="Chi M."/>
            <person name="Gu Z."/>
            <person name="He J."/>
            <person name="Li F."/>
            <person name="Wang M."/>
        </authorList>
    </citation>
    <scope>NUCLEOTIDE SEQUENCE [LARGE SCALE GENOMIC DNA]</scope>
    <source>
        <strain evidence="3">ZL_2023a</strain>
    </source>
</reference>
<dbReference type="Pfam" id="PF02793">
    <property type="entry name" value="HRM"/>
    <property type="match status" value="1"/>
</dbReference>
<dbReference type="InterPro" id="IPR017983">
    <property type="entry name" value="GPCR_2_secretin-like_CS"/>
</dbReference>
<evidence type="ECO:0000313" key="4">
    <source>
        <dbReference type="Proteomes" id="UP001445076"/>
    </source>
</evidence>
<comment type="caution">
    <text evidence="3">The sequence shown here is derived from an EMBL/GenBank/DDBJ whole genome shotgun (WGS) entry which is preliminary data.</text>
</comment>
<feature type="compositionally biased region" description="Acidic residues" evidence="1">
    <location>
        <begin position="1"/>
        <end position="15"/>
    </location>
</feature>
<sequence length="103" mass="11304">MEGNETESAMEDWAWEEMSASKHGNGSSETPGRGWGSSLAQKDETTRRKAACEALHATLPTPDPSFGPYCPRTFDGWSCWNDTPAGTRAYVQCPDFVIGFDPQ</sequence>
<dbReference type="PROSITE" id="PS00649">
    <property type="entry name" value="G_PROTEIN_RECEP_F2_1"/>
    <property type="match status" value="1"/>
</dbReference>
<dbReference type="EMBL" id="JARKIK010000022">
    <property type="protein sequence ID" value="KAK8744440.1"/>
    <property type="molecule type" value="Genomic_DNA"/>
</dbReference>
<dbReference type="Proteomes" id="UP001445076">
    <property type="component" value="Unassembled WGS sequence"/>
</dbReference>
<keyword evidence="4" id="KW-1185">Reference proteome</keyword>
<dbReference type="SUPFAM" id="SSF111418">
    <property type="entry name" value="Hormone receptor domain"/>
    <property type="match status" value="1"/>
</dbReference>
<dbReference type="InterPro" id="IPR001879">
    <property type="entry name" value="GPCR_2_extracellular_dom"/>
</dbReference>
<evidence type="ECO:0000313" key="3">
    <source>
        <dbReference type="EMBL" id="KAK8744440.1"/>
    </source>
</evidence>
<proteinExistence type="predicted"/>
<evidence type="ECO:0000256" key="1">
    <source>
        <dbReference type="SAM" id="MobiDB-lite"/>
    </source>
</evidence>